<keyword evidence="3" id="KW-1185">Reference proteome</keyword>
<evidence type="ECO:0000313" key="2">
    <source>
        <dbReference type="EMBL" id="GAA3845529.1"/>
    </source>
</evidence>
<comment type="caution">
    <text evidence="2">The sequence shown here is derived from an EMBL/GenBank/DDBJ whole genome shotgun (WGS) entry which is preliminary data.</text>
</comment>
<reference evidence="3" key="1">
    <citation type="journal article" date="2019" name="Int. J. Syst. Evol. Microbiol.">
        <title>The Global Catalogue of Microorganisms (GCM) 10K type strain sequencing project: providing services to taxonomists for standard genome sequencing and annotation.</title>
        <authorList>
            <consortium name="The Broad Institute Genomics Platform"/>
            <consortium name="The Broad Institute Genome Sequencing Center for Infectious Disease"/>
            <person name="Wu L."/>
            <person name="Ma J."/>
        </authorList>
    </citation>
    <scope>NUCLEOTIDE SEQUENCE [LARGE SCALE GENOMIC DNA]</scope>
    <source>
        <strain evidence="3">JCM 17017</strain>
    </source>
</reference>
<evidence type="ECO:0000313" key="3">
    <source>
        <dbReference type="Proteomes" id="UP001501624"/>
    </source>
</evidence>
<proteinExistence type="predicted"/>
<feature type="region of interest" description="Disordered" evidence="1">
    <location>
        <begin position="1"/>
        <end position="24"/>
    </location>
</feature>
<dbReference type="EMBL" id="BAABCM010000015">
    <property type="protein sequence ID" value="GAA3845529.1"/>
    <property type="molecule type" value="Genomic_DNA"/>
</dbReference>
<evidence type="ECO:0000256" key="1">
    <source>
        <dbReference type="SAM" id="MobiDB-lite"/>
    </source>
</evidence>
<accession>A0ABP7JIV3</accession>
<sequence>MESPPAHRHGDEERERTTQPAGDAVSAAVTTLLTRWRARSHELGWPADLDWETDAAPAVVEACLTGSGLLPALRELADQRLGSAATDSDFERDVDALASCLPGATLGPAPADLVAAAARAVREIVARDALLAHGTDPVTGLRTRSAFVHDLTSPGYGDVDPHVVVARWEPAKAPWSAMSVRTTIADHLRPHLGPRESAGSVGLCDIAVLVTSPERAEQLGELLRGLPGTPTLTVSIAGWPRGADPARRAEWLLDLFPSLVDEPLI</sequence>
<feature type="compositionally biased region" description="Basic and acidic residues" evidence="1">
    <location>
        <begin position="8"/>
        <end position="17"/>
    </location>
</feature>
<dbReference type="Proteomes" id="UP001501624">
    <property type="component" value="Unassembled WGS sequence"/>
</dbReference>
<protein>
    <submittedName>
        <fullName evidence="2">Uncharacterized protein</fullName>
    </submittedName>
</protein>
<organism evidence="2 3">
    <name type="scientific">Amycolatopsis tucumanensis</name>
    <dbReference type="NCBI Taxonomy" id="401106"/>
    <lineage>
        <taxon>Bacteria</taxon>
        <taxon>Bacillati</taxon>
        <taxon>Actinomycetota</taxon>
        <taxon>Actinomycetes</taxon>
        <taxon>Pseudonocardiales</taxon>
        <taxon>Pseudonocardiaceae</taxon>
        <taxon>Amycolatopsis</taxon>
    </lineage>
</organism>
<gene>
    <name evidence="2" type="ORF">GCM10022380_74570</name>
</gene>
<name>A0ABP7JIV3_9PSEU</name>